<evidence type="ECO:0000256" key="1">
    <source>
        <dbReference type="SAM" id="SignalP"/>
    </source>
</evidence>
<sequence length="295" mass="33425">MLKNLFHCLQLLLLASAVLAQDRDLATVHYAVAGMKYNDTTAHTAQLDVKLRIPLYQKKKIVAGATLGYKQVNLFNLPADYANPLYGFTCQGAWLYKVTPRRSLALFVQAGLFTDVKDISGKDFRYSAGFRYRLKHSEKLSTGWGLAYSRQFFGNQLVPFIDVDYRPSEQWSISGQFPVKPKILYRFTRKLSIGLELNGEAASYRLSAAARENEFIQINQWTGLSRLEYQFANAWQLYFGIGRSLKQSYKLFDDASQTRWTIITVPIGDKPSPQRKIDSAGLYLQLGISFGLSGN</sequence>
<feature type="signal peptide" evidence="1">
    <location>
        <begin position="1"/>
        <end position="20"/>
    </location>
</feature>
<dbReference type="AlphaFoldDB" id="A0A916JHG3"/>
<feature type="chain" id="PRO_5037643653" description="DUF6268 domain-containing protein" evidence="1">
    <location>
        <begin position="21"/>
        <end position="295"/>
    </location>
</feature>
<dbReference type="Pfam" id="PF19783">
    <property type="entry name" value="DUF6268"/>
    <property type="match status" value="1"/>
</dbReference>
<keyword evidence="4" id="KW-1185">Reference proteome</keyword>
<name>A0A916JHG3_9BACT</name>
<evidence type="ECO:0000313" key="3">
    <source>
        <dbReference type="EMBL" id="CAG5015935.1"/>
    </source>
</evidence>
<comment type="caution">
    <text evidence="3">The sequence shown here is derived from an EMBL/GenBank/DDBJ whole genome shotgun (WGS) entry which is preliminary data.</text>
</comment>
<organism evidence="3 4">
    <name type="scientific">Dyadobacter helix</name>
    <dbReference type="NCBI Taxonomy" id="2822344"/>
    <lineage>
        <taxon>Bacteria</taxon>
        <taxon>Pseudomonadati</taxon>
        <taxon>Bacteroidota</taxon>
        <taxon>Cytophagia</taxon>
        <taxon>Cytophagales</taxon>
        <taxon>Spirosomataceae</taxon>
        <taxon>Dyadobacter</taxon>
    </lineage>
</organism>
<dbReference type="RefSeq" id="WP_215241834.1">
    <property type="nucleotide sequence ID" value="NZ_CAJRAF010000004.1"/>
</dbReference>
<protein>
    <recommendedName>
        <fullName evidence="2">DUF6268 domain-containing protein</fullName>
    </recommendedName>
</protein>
<evidence type="ECO:0000313" key="4">
    <source>
        <dbReference type="Proteomes" id="UP000680038"/>
    </source>
</evidence>
<dbReference type="Proteomes" id="UP000680038">
    <property type="component" value="Unassembled WGS sequence"/>
</dbReference>
<dbReference type="EMBL" id="CAJRAF010000004">
    <property type="protein sequence ID" value="CAG5015935.1"/>
    <property type="molecule type" value="Genomic_DNA"/>
</dbReference>
<gene>
    <name evidence="3" type="ORF">DYBT9275_05445</name>
</gene>
<feature type="domain" description="DUF6268" evidence="2">
    <location>
        <begin position="46"/>
        <end position="252"/>
    </location>
</feature>
<accession>A0A916JHG3</accession>
<evidence type="ECO:0000259" key="2">
    <source>
        <dbReference type="Pfam" id="PF19783"/>
    </source>
</evidence>
<reference evidence="3" key="1">
    <citation type="submission" date="2021-04" db="EMBL/GenBank/DDBJ databases">
        <authorList>
            <person name="Rodrigo-Torres L."/>
            <person name="Arahal R. D."/>
            <person name="Lucena T."/>
        </authorList>
    </citation>
    <scope>NUCLEOTIDE SEQUENCE</scope>
    <source>
        <strain evidence="3">CECT 9275</strain>
    </source>
</reference>
<dbReference type="InterPro" id="IPR046235">
    <property type="entry name" value="DUF6268"/>
</dbReference>
<proteinExistence type="predicted"/>
<keyword evidence="1" id="KW-0732">Signal</keyword>